<comment type="caution">
    <text evidence="2">The sequence shown here is derived from an EMBL/GenBank/DDBJ whole genome shotgun (WGS) entry which is preliminary data.</text>
</comment>
<evidence type="ECO:0008006" key="4">
    <source>
        <dbReference type="Google" id="ProtNLM"/>
    </source>
</evidence>
<dbReference type="PANTHER" id="PTHR12788:SF10">
    <property type="entry name" value="PROTEIN-TYROSINE SULFOTRANSFERASE"/>
    <property type="match status" value="1"/>
</dbReference>
<dbReference type="Proteomes" id="UP000194266">
    <property type="component" value="Unassembled WGS sequence"/>
</dbReference>
<accession>A0ABX3YBM0</accession>
<evidence type="ECO:0000256" key="1">
    <source>
        <dbReference type="ARBA" id="ARBA00022679"/>
    </source>
</evidence>
<dbReference type="Pfam" id="PF13469">
    <property type="entry name" value="Sulfotransfer_3"/>
    <property type="match status" value="2"/>
</dbReference>
<keyword evidence="1" id="KW-0808">Transferase</keyword>
<dbReference type="EMBL" id="MRYD01000221">
    <property type="protein sequence ID" value="OSZ57113.1"/>
    <property type="molecule type" value="Genomic_DNA"/>
</dbReference>
<dbReference type="InterPro" id="IPR027417">
    <property type="entry name" value="P-loop_NTPase"/>
</dbReference>
<dbReference type="SUPFAM" id="SSF52540">
    <property type="entry name" value="P-loop containing nucleoside triphosphate hydrolases"/>
    <property type="match status" value="1"/>
</dbReference>
<gene>
    <name evidence="2" type="ORF">OQI_29125</name>
</gene>
<dbReference type="Gene3D" id="3.40.50.300">
    <property type="entry name" value="P-loop containing nucleotide triphosphate hydrolases"/>
    <property type="match status" value="1"/>
</dbReference>
<organism evidence="2 3">
    <name type="scientific">Streptomyces pharetrae CZA14</name>
    <dbReference type="NCBI Taxonomy" id="1144883"/>
    <lineage>
        <taxon>Bacteria</taxon>
        <taxon>Bacillati</taxon>
        <taxon>Actinomycetota</taxon>
        <taxon>Actinomycetes</taxon>
        <taxon>Kitasatosporales</taxon>
        <taxon>Streptomycetaceae</taxon>
        <taxon>Streptomyces</taxon>
    </lineage>
</organism>
<evidence type="ECO:0000313" key="3">
    <source>
        <dbReference type="Proteomes" id="UP000194266"/>
    </source>
</evidence>
<name>A0ABX3YBM0_9ACTN</name>
<dbReference type="PANTHER" id="PTHR12788">
    <property type="entry name" value="PROTEIN-TYROSINE SULFOTRANSFERASE 2"/>
    <property type="match status" value="1"/>
</dbReference>
<keyword evidence="3" id="KW-1185">Reference proteome</keyword>
<proteinExistence type="predicted"/>
<evidence type="ECO:0000313" key="2">
    <source>
        <dbReference type="EMBL" id="OSZ57113.1"/>
    </source>
</evidence>
<reference evidence="2 3" key="1">
    <citation type="submission" date="2016-12" db="EMBL/GenBank/DDBJ databases">
        <title>Genome Mining:The Detection of Biosynthetic Gene Clusters to Aid in the Expression of Curamycin A produced by Streptomyces sp. strain CZA14.</title>
        <authorList>
            <person name="Durrell K.A."/>
            <person name="Kirby B.M."/>
            <person name="Khan W."/>
            <person name="Mthethwa T."/>
            <person name="Le Roes-Hill M."/>
        </authorList>
    </citation>
    <scope>NUCLEOTIDE SEQUENCE [LARGE SCALE GENOMIC DNA]</scope>
    <source>
        <strain evidence="2 3">CZA14</strain>
    </source>
</reference>
<protein>
    <recommendedName>
        <fullName evidence="4">Sulfotransferase</fullName>
    </recommendedName>
</protein>
<dbReference type="InterPro" id="IPR026634">
    <property type="entry name" value="TPST-like"/>
</dbReference>
<sequence length="385" mass="42001">MPTPTRPGQVFVTGTGRCGSTLVSELLREHPQVLSLSELFNHLTDMYRLTARVFPEGPVTAGEFWEILSSRNTVNRLLTAHGLAPKEVLYRPSPATRFQAGTGIPAVLLTTLPHLTEAPDELYDELAEAVAGFPEAEIGEHYLRLFSWLCARFGKTLWAERSGGSLILAGQLRDHFPDARYLHIVRDGRDTALSMSRHNGFRMAAVVMALHLTLGHDPYAEPPAGPAERDLRAVPEELVPFLPERFDAEAVRDYRIPTSLFGTYWSDEMKRGMAAMAALPPQNVLHVWYEDLLAAPGESLRRIADFLGPGFVDEDWADRCAAKVGTPASTWRDLPDAEREELDRACAPGFSVLAAHGVVPGAGTTASTAASVSSVASVSTMRSGT</sequence>
<dbReference type="RefSeq" id="WP_086172243.1">
    <property type="nucleotide sequence ID" value="NZ_MRYD01000221.1"/>
</dbReference>